<dbReference type="AlphaFoldDB" id="A0A317V7N2"/>
<dbReference type="STRING" id="1450535.A0A317V7N2"/>
<evidence type="ECO:0008006" key="4">
    <source>
        <dbReference type="Google" id="ProtNLM"/>
    </source>
</evidence>
<evidence type="ECO:0000256" key="1">
    <source>
        <dbReference type="SAM" id="SignalP"/>
    </source>
</evidence>
<evidence type="ECO:0000313" key="2">
    <source>
        <dbReference type="EMBL" id="PWY68977.1"/>
    </source>
</evidence>
<organism evidence="2 3">
    <name type="scientific">Aspergillus sclerotioniger CBS 115572</name>
    <dbReference type="NCBI Taxonomy" id="1450535"/>
    <lineage>
        <taxon>Eukaryota</taxon>
        <taxon>Fungi</taxon>
        <taxon>Dikarya</taxon>
        <taxon>Ascomycota</taxon>
        <taxon>Pezizomycotina</taxon>
        <taxon>Eurotiomycetes</taxon>
        <taxon>Eurotiomycetidae</taxon>
        <taxon>Eurotiales</taxon>
        <taxon>Aspergillaceae</taxon>
        <taxon>Aspergillus</taxon>
        <taxon>Aspergillus subgen. Circumdati</taxon>
    </lineage>
</organism>
<reference evidence="2 3" key="1">
    <citation type="submission" date="2016-12" db="EMBL/GenBank/DDBJ databases">
        <title>The genomes of Aspergillus section Nigri reveals drivers in fungal speciation.</title>
        <authorList>
            <consortium name="DOE Joint Genome Institute"/>
            <person name="Vesth T.C."/>
            <person name="Nybo J."/>
            <person name="Theobald S."/>
            <person name="Brandl J."/>
            <person name="Frisvad J.C."/>
            <person name="Nielsen K.F."/>
            <person name="Lyhne E.K."/>
            <person name="Kogle M.E."/>
            <person name="Kuo A."/>
            <person name="Riley R."/>
            <person name="Clum A."/>
            <person name="Nolan M."/>
            <person name="Lipzen A."/>
            <person name="Salamov A."/>
            <person name="Henrissat B."/>
            <person name="Wiebenga A."/>
            <person name="De Vries R.P."/>
            <person name="Grigoriev I.V."/>
            <person name="Mortensen U.H."/>
            <person name="Andersen M.R."/>
            <person name="Baker S.E."/>
        </authorList>
    </citation>
    <scope>NUCLEOTIDE SEQUENCE [LARGE SCALE GENOMIC DNA]</scope>
    <source>
        <strain evidence="2 3">CBS 115572</strain>
    </source>
</reference>
<feature type="signal peptide" evidence="1">
    <location>
        <begin position="1"/>
        <end position="17"/>
    </location>
</feature>
<gene>
    <name evidence="2" type="ORF">BO94DRAFT_579243</name>
</gene>
<comment type="caution">
    <text evidence="2">The sequence shown here is derived from an EMBL/GenBank/DDBJ whole genome shotgun (WGS) entry which is preliminary data.</text>
</comment>
<dbReference type="Proteomes" id="UP000246702">
    <property type="component" value="Unassembled WGS sequence"/>
</dbReference>
<dbReference type="RefSeq" id="XP_025462292.1">
    <property type="nucleotide sequence ID" value="XM_025615256.1"/>
</dbReference>
<keyword evidence="1" id="KW-0732">Signal</keyword>
<dbReference type="GeneID" id="37117399"/>
<dbReference type="EMBL" id="MSFK01000043">
    <property type="protein sequence ID" value="PWY68977.1"/>
    <property type="molecule type" value="Genomic_DNA"/>
</dbReference>
<proteinExistence type="predicted"/>
<evidence type="ECO:0000313" key="3">
    <source>
        <dbReference type="Proteomes" id="UP000246702"/>
    </source>
</evidence>
<sequence length="211" mass="20823">MTKLLPFLLALAAYASAQTSTTTTTSSTFSSSSSSSSSTGSSTVVQVFYIGPSPTATPTTTFASFDASVVSANSATTVLALECKGNCPPYSTYTITAGPSTYADNQLFTGSANGLTVTTSQVHACNITSSTQGASCSVSIGVFASVSGQESSSVATTATSYNSSDFFYAPVTVTAGLEKLNSPQATQTTGAGGRAGVGGVAVAAAAAALLI</sequence>
<keyword evidence="3" id="KW-1185">Reference proteome</keyword>
<name>A0A317V7N2_9EURO</name>
<accession>A0A317V7N2</accession>
<feature type="chain" id="PRO_5016283538" description="GPI anchored cell wall protein" evidence="1">
    <location>
        <begin position="18"/>
        <end position="211"/>
    </location>
</feature>
<protein>
    <recommendedName>
        <fullName evidence="4">GPI anchored cell wall protein</fullName>
    </recommendedName>
</protein>
<dbReference type="OrthoDB" id="4991875at2759"/>